<dbReference type="GO" id="GO:0050660">
    <property type="term" value="F:flavin adenine dinucleotide binding"/>
    <property type="evidence" value="ECO:0007669"/>
    <property type="project" value="InterPro"/>
</dbReference>
<keyword evidence="5 6" id="KW-0560">Oxidoreductase</keyword>
<comment type="cofactor">
    <cofactor evidence="1 6">
        <name>FAD</name>
        <dbReference type="ChEBI" id="CHEBI:57692"/>
    </cofactor>
</comment>
<accession>A0A238Y3Z4</accession>
<gene>
    <name evidence="10" type="ORF">SAMN06272737_11754</name>
</gene>
<dbReference type="InterPro" id="IPR009075">
    <property type="entry name" value="AcylCo_DH/oxidase_C"/>
</dbReference>
<dbReference type="FunFam" id="2.40.110.10:FF:000011">
    <property type="entry name" value="Acyl-CoA dehydrogenase FadE34"/>
    <property type="match status" value="1"/>
</dbReference>
<evidence type="ECO:0000256" key="6">
    <source>
        <dbReference type="RuleBase" id="RU362125"/>
    </source>
</evidence>
<dbReference type="AlphaFoldDB" id="A0A238Y3Z4"/>
<dbReference type="OrthoDB" id="2431337at2"/>
<sequence>MTTAARQETRALAEWRAEIRAWLEANVPEGGLPDPESGDILDAHRAWERTLFEAGYAALHWPVEYGGKGADLDARIVFQEEYERAGAPPRMNLGGLMLAGPTIMKYGTPEQKEFWLPAILSCEHLWCQGFSEPGAGSDLANLRTSAVLDGDELVINGQKIWTSGGMHADWMFGMVRTGDPQSGHRGITYVMIDMRTPGIDVRPIKQINGQTGFSEVFFTDVRVPVANVMGELNGGWQVAMEALGHERGAGRRTYVKFLNDLAQLREFVTSLGQADDVGVREDLGRLLTAVSVYRHHVGRTVADSMRGHDGPEASYNKLYWSEMTAQIHEVGMRVLAARAELQDDEKSLPGAKQWQDNYWFSRATRIFAGTNQIQKNIISERVLGLPKEPRR</sequence>
<evidence type="ECO:0000259" key="7">
    <source>
        <dbReference type="Pfam" id="PF00441"/>
    </source>
</evidence>
<dbReference type="InterPro" id="IPR009100">
    <property type="entry name" value="AcylCoA_DH/oxidase_NM_dom_sf"/>
</dbReference>
<dbReference type="GO" id="GO:0016627">
    <property type="term" value="F:oxidoreductase activity, acting on the CH-CH group of donors"/>
    <property type="evidence" value="ECO:0007669"/>
    <property type="project" value="InterPro"/>
</dbReference>
<dbReference type="SUPFAM" id="SSF47203">
    <property type="entry name" value="Acyl-CoA dehydrogenase C-terminal domain-like"/>
    <property type="match status" value="1"/>
</dbReference>
<dbReference type="Proteomes" id="UP000198403">
    <property type="component" value="Unassembled WGS sequence"/>
</dbReference>
<dbReference type="SUPFAM" id="SSF56645">
    <property type="entry name" value="Acyl-CoA dehydrogenase NM domain-like"/>
    <property type="match status" value="1"/>
</dbReference>
<protein>
    <submittedName>
        <fullName evidence="10">Acyl-CoA dehydrogenase</fullName>
    </submittedName>
</protein>
<proteinExistence type="inferred from homology"/>
<feature type="domain" description="Acyl-CoA dehydrogenase/oxidase C-terminal" evidence="7">
    <location>
        <begin position="233"/>
        <end position="383"/>
    </location>
</feature>
<evidence type="ECO:0000256" key="4">
    <source>
        <dbReference type="ARBA" id="ARBA00022827"/>
    </source>
</evidence>
<reference evidence="10 11" key="1">
    <citation type="submission" date="2017-06" db="EMBL/GenBank/DDBJ databases">
        <authorList>
            <person name="Kim H.J."/>
            <person name="Triplett B.A."/>
        </authorList>
    </citation>
    <scope>NUCLEOTIDE SEQUENCE [LARGE SCALE GENOMIC DNA]</scope>
    <source>
        <strain evidence="10 11">DSM 44272</strain>
    </source>
</reference>
<feature type="domain" description="Acyl-CoA dehydrogenase/oxidase N-terminal" evidence="9">
    <location>
        <begin position="14"/>
        <end position="122"/>
    </location>
</feature>
<dbReference type="Pfam" id="PF02770">
    <property type="entry name" value="Acyl-CoA_dh_M"/>
    <property type="match status" value="1"/>
</dbReference>
<dbReference type="RefSeq" id="WP_089337454.1">
    <property type="nucleotide sequence ID" value="NZ_FZNO01000017.1"/>
</dbReference>
<dbReference type="PANTHER" id="PTHR43292:SF3">
    <property type="entry name" value="ACYL-COA DEHYDROGENASE FADE29"/>
    <property type="match status" value="1"/>
</dbReference>
<dbReference type="Pfam" id="PF02771">
    <property type="entry name" value="Acyl-CoA_dh_N"/>
    <property type="match status" value="1"/>
</dbReference>
<dbReference type="Pfam" id="PF00441">
    <property type="entry name" value="Acyl-CoA_dh_1"/>
    <property type="match status" value="1"/>
</dbReference>
<keyword evidence="4 6" id="KW-0274">FAD</keyword>
<dbReference type="InterPro" id="IPR013786">
    <property type="entry name" value="AcylCoA_DH/ox_N"/>
</dbReference>
<organism evidence="10 11">
    <name type="scientific">Blastococcus mobilis</name>
    <dbReference type="NCBI Taxonomy" id="1938746"/>
    <lineage>
        <taxon>Bacteria</taxon>
        <taxon>Bacillati</taxon>
        <taxon>Actinomycetota</taxon>
        <taxon>Actinomycetes</taxon>
        <taxon>Geodermatophilales</taxon>
        <taxon>Geodermatophilaceae</taxon>
        <taxon>Blastococcus</taxon>
    </lineage>
</organism>
<dbReference type="InterPro" id="IPR052161">
    <property type="entry name" value="Mycobact_Acyl-CoA_DH"/>
</dbReference>
<keyword evidence="11" id="KW-1185">Reference proteome</keyword>
<evidence type="ECO:0000313" key="10">
    <source>
        <dbReference type="EMBL" id="SNR65274.1"/>
    </source>
</evidence>
<dbReference type="EMBL" id="FZNO01000017">
    <property type="protein sequence ID" value="SNR65274.1"/>
    <property type="molecule type" value="Genomic_DNA"/>
</dbReference>
<dbReference type="PANTHER" id="PTHR43292">
    <property type="entry name" value="ACYL-COA DEHYDROGENASE"/>
    <property type="match status" value="1"/>
</dbReference>
<evidence type="ECO:0000256" key="2">
    <source>
        <dbReference type="ARBA" id="ARBA00009347"/>
    </source>
</evidence>
<comment type="similarity">
    <text evidence="2 6">Belongs to the acyl-CoA dehydrogenase family.</text>
</comment>
<dbReference type="InterPro" id="IPR006091">
    <property type="entry name" value="Acyl-CoA_Oxase/DH_mid-dom"/>
</dbReference>
<evidence type="ECO:0000256" key="5">
    <source>
        <dbReference type="ARBA" id="ARBA00023002"/>
    </source>
</evidence>
<evidence type="ECO:0000313" key="11">
    <source>
        <dbReference type="Proteomes" id="UP000198403"/>
    </source>
</evidence>
<dbReference type="InterPro" id="IPR046373">
    <property type="entry name" value="Acyl-CoA_Oxase/DH_mid-dom_sf"/>
</dbReference>
<dbReference type="Gene3D" id="1.10.540.10">
    <property type="entry name" value="Acyl-CoA dehydrogenase/oxidase, N-terminal domain"/>
    <property type="match status" value="1"/>
</dbReference>
<dbReference type="InterPro" id="IPR036250">
    <property type="entry name" value="AcylCo_DH-like_C"/>
</dbReference>
<dbReference type="Gene3D" id="2.40.110.10">
    <property type="entry name" value="Butyryl-CoA Dehydrogenase, subunit A, domain 2"/>
    <property type="match status" value="1"/>
</dbReference>
<dbReference type="Gene3D" id="1.20.140.10">
    <property type="entry name" value="Butyryl-CoA Dehydrogenase, subunit A, domain 3"/>
    <property type="match status" value="1"/>
</dbReference>
<feature type="domain" description="Acyl-CoA oxidase/dehydrogenase middle" evidence="8">
    <location>
        <begin position="127"/>
        <end position="221"/>
    </location>
</feature>
<dbReference type="GO" id="GO:0005886">
    <property type="term" value="C:plasma membrane"/>
    <property type="evidence" value="ECO:0007669"/>
    <property type="project" value="TreeGrafter"/>
</dbReference>
<evidence type="ECO:0000256" key="3">
    <source>
        <dbReference type="ARBA" id="ARBA00022630"/>
    </source>
</evidence>
<evidence type="ECO:0000256" key="1">
    <source>
        <dbReference type="ARBA" id="ARBA00001974"/>
    </source>
</evidence>
<evidence type="ECO:0000259" key="9">
    <source>
        <dbReference type="Pfam" id="PF02771"/>
    </source>
</evidence>
<evidence type="ECO:0000259" key="8">
    <source>
        <dbReference type="Pfam" id="PF02770"/>
    </source>
</evidence>
<dbReference type="InterPro" id="IPR037069">
    <property type="entry name" value="AcylCoA_DH/ox_N_sf"/>
</dbReference>
<keyword evidence="3 6" id="KW-0285">Flavoprotein</keyword>
<name>A0A238Y3Z4_9ACTN</name>